<keyword evidence="6" id="KW-1185">Reference proteome</keyword>
<dbReference type="SMART" id="SM00448">
    <property type="entry name" value="REC"/>
    <property type="match status" value="1"/>
</dbReference>
<feature type="domain" description="Response regulatory" evidence="4">
    <location>
        <begin position="12"/>
        <end position="127"/>
    </location>
</feature>
<dbReference type="GO" id="GO:0000160">
    <property type="term" value="P:phosphorelay signal transduction system"/>
    <property type="evidence" value="ECO:0007669"/>
    <property type="project" value="UniProtKB-KW"/>
</dbReference>
<dbReference type="RefSeq" id="WP_027324785.1">
    <property type="nucleotide sequence ID" value="NZ_CAMBON010000070.1"/>
</dbReference>
<dbReference type="Proteomes" id="UP000324383">
    <property type="component" value="Unassembled WGS sequence"/>
</dbReference>
<dbReference type="InterPro" id="IPR001789">
    <property type="entry name" value="Sig_transdc_resp-reg_receiver"/>
</dbReference>
<comment type="caution">
    <text evidence="5">The sequence shown here is derived from an EMBL/GenBank/DDBJ whole genome shotgun (WGS) entry which is preliminary data.</text>
</comment>
<evidence type="ECO:0000256" key="2">
    <source>
        <dbReference type="ARBA" id="ARBA00023012"/>
    </source>
</evidence>
<dbReference type="EMBL" id="VKLW01000044">
    <property type="protein sequence ID" value="TYK31998.1"/>
    <property type="molecule type" value="Genomic_DNA"/>
</dbReference>
<evidence type="ECO:0000313" key="6">
    <source>
        <dbReference type="Proteomes" id="UP000324383"/>
    </source>
</evidence>
<evidence type="ECO:0000256" key="3">
    <source>
        <dbReference type="PROSITE-ProRule" id="PRU00169"/>
    </source>
</evidence>
<evidence type="ECO:0000313" key="5">
    <source>
        <dbReference type="EMBL" id="TYK31998.1"/>
    </source>
</evidence>
<reference evidence="5 6" key="1">
    <citation type="submission" date="2019-07" db="EMBL/GenBank/DDBJ databases">
        <title>Draft Genome Sequences of Bacteroides pyogenes Strains Isolated from the Uterus Holstein Dairy Cows with Metritis.</title>
        <authorList>
            <person name="Cunha F."/>
            <person name="Galvao K.N."/>
            <person name="Jeon S.J."/>
            <person name="Jeong K.C."/>
        </authorList>
    </citation>
    <scope>NUCLEOTIDE SEQUENCE [LARGE SCALE GENOMIC DNA]</scope>
    <source>
        <strain evidence="5 6">KG-31</strain>
    </source>
</reference>
<accession>A0A5D3FF04</accession>
<evidence type="ECO:0000256" key="1">
    <source>
        <dbReference type="ARBA" id="ARBA00022553"/>
    </source>
</evidence>
<sequence>MKGEITIDERPLVLVAEDNESSFKLIKAIIGKKCELHWGQTGEEAVRLFNMYRQETKLILMDIKMPVMNGLEAVKIIRGTCKEIPIVIQTAYAFRSDREEALNAGADEVLVKPVSLELLRDTLSKYIPGIVW</sequence>
<organism evidence="5 6">
    <name type="scientific">Bacteroides pyogenes</name>
    <dbReference type="NCBI Taxonomy" id="310300"/>
    <lineage>
        <taxon>Bacteria</taxon>
        <taxon>Pseudomonadati</taxon>
        <taxon>Bacteroidota</taxon>
        <taxon>Bacteroidia</taxon>
        <taxon>Bacteroidales</taxon>
        <taxon>Bacteroidaceae</taxon>
        <taxon>Bacteroides</taxon>
    </lineage>
</organism>
<feature type="modified residue" description="4-aspartylphosphate" evidence="3">
    <location>
        <position position="62"/>
    </location>
</feature>
<evidence type="ECO:0000259" key="4">
    <source>
        <dbReference type="PROSITE" id="PS50110"/>
    </source>
</evidence>
<dbReference type="PROSITE" id="PS50110">
    <property type="entry name" value="RESPONSE_REGULATORY"/>
    <property type="match status" value="1"/>
</dbReference>
<dbReference type="CDD" id="cd17546">
    <property type="entry name" value="REC_hyHK_CKI1_RcsC-like"/>
    <property type="match status" value="1"/>
</dbReference>
<name>A0A5D3FF04_9BACE</name>
<dbReference type="PANTHER" id="PTHR45339">
    <property type="entry name" value="HYBRID SIGNAL TRANSDUCTION HISTIDINE KINASE J"/>
    <property type="match status" value="1"/>
</dbReference>
<protein>
    <submittedName>
        <fullName evidence="5">Response regulator</fullName>
    </submittedName>
</protein>
<dbReference type="Pfam" id="PF00072">
    <property type="entry name" value="Response_reg"/>
    <property type="match status" value="1"/>
</dbReference>
<keyword evidence="2" id="KW-0902">Two-component regulatory system</keyword>
<dbReference type="Gene3D" id="3.40.50.2300">
    <property type="match status" value="1"/>
</dbReference>
<gene>
    <name evidence="5" type="ORF">FNJ60_14020</name>
</gene>
<dbReference type="AlphaFoldDB" id="A0A5D3FF04"/>
<proteinExistence type="predicted"/>
<keyword evidence="1 3" id="KW-0597">Phosphoprotein</keyword>
<dbReference type="InterPro" id="IPR011006">
    <property type="entry name" value="CheY-like_superfamily"/>
</dbReference>
<dbReference type="SUPFAM" id="SSF52172">
    <property type="entry name" value="CheY-like"/>
    <property type="match status" value="1"/>
</dbReference>
<dbReference type="PANTHER" id="PTHR45339:SF1">
    <property type="entry name" value="HYBRID SIGNAL TRANSDUCTION HISTIDINE KINASE J"/>
    <property type="match status" value="1"/>
</dbReference>